<protein>
    <submittedName>
        <fullName evidence="4">BMP family ABC transporter substrate-binding protein</fullName>
    </submittedName>
</protein>
<evidence type="ECO:0000256" key="1">
    <source>
        <dbReference type="ARBA" id="ARBA00022729"/>
    </source>
</evidence>
<keyword evidence="1" id="KW-0732">Signal</keyword>
<evidence type="ECO:0000256" key="2">
    <source>
        <dbReference type="SAM" id="Phobius"/>
    </source>
</evidence>
<keyword evidence="2" id="KW-1133">Transmembrane helix</keyword>
<dbReference type="AlphaFoldDB" id="A0A412IL17"/>
<evidence type="ECO:0000259" key="3">
    <source>
        <dbReference type="Pfam" id="PF02608"/>
    </source>
</evidence>
<proteinExistence type="predicted"/>
<gene>
    <name evidence="4" type="ORF">DWX97_05425</name>
</gene>
<feature type="domain" description="ABC transporter substrate-binding protein PnrA-like" evidence="3">
    <location>
        <begin position="162"/>
        <end position="324"/>
    </location>
</feature>
<dbReference type="Pfam" id="PF02608">
    <property type="entry name" value="Bmp"/>
    <property type="match status" value="1"/>
</dbReference>
<name>A0A412IL17_9BACE</name>
<keyword evidence="2" id="KW-0472">Membrane</keyword>
<evidence type="ECO:0000313" key="5">
    <source>
        <dbReference type="Proteomes" id="UP000283341"/>
    </source>
</evidence>
<dbReference type="GO" id="GO:0005886">
    <property type="term" value="C:plasma membrane"/>
    <property type="evidence" value="ECO:0007669"/>
    <property type="project" value="InterPro"/>
</dbReference>
<dbReference type="EMBL" id="QRVJ01000003">
    <property type="protein sequence ID" value="RGS38436.1"/>
    <property type="molecule type" value="Genomic_DNA"/>
</dbReference>
<feature type="transmembrane region" description="Helical" evidence="2">
    <location>
        <begin position="12"/>
        <end position="29"/>
    </location>
</feature>
<evidence type="ECO:0000313" key="4">
    <source>
        <dbReference type="EMBL" id="RGS38436.1"/>
    </source>
</evidence>
<dbReference type="PROSITE" id="PS51257">
    <property type="entry name" value="PROKAR_LIPOPROTEIN"/>
    <property type="match status" value="1"/>
</dbReference>
<accession>A0A412IL17</accession>
<comment type="caution">
    <text evidence="4">The sequence shown here is derived from an EMBL/GenBank/DDBJ whole genome shotgun (WGS) entry which is preliminary data.</text>
</comment>
<reference evidence="4 5" key="1">
    <citation type="submission" date="2018-08" db="EMBL/GenBank/DDBJ databases">
        <title>A genome reference for cultivated species of the human gut microbiota.</title>
        <authorList>
            <person name="Zou Y."/>
            <person name="Xue W."/>
            <person name="Luo G."/>
        </authorList>
    </citation>
    <scope>NUCLEOTIDE SEQUENCE [LARGE SCALE GENOMIC DNA]</scope>
    <source>
        <strain evidence="4 5">AF22-3AC</strain>
    </source>
</reference>
<dbReference type="Gene3D" id="3.40.50.2300">
    <property type="match status" value="2"/>
</dbReference>
<dbReference type="InterPro" id="IPR003760">
    <property type="entry name" value="PnrA-like"/>
</dbReference>
<keyword evidence="2" id="KW-0812">Transmembrane</keyword>
<sequence>MVKTSSKAILKSGLIYLIYFLLAGGFLLMTGGCDDKDKIEEEIPEVSPESPDKFVYVIFPVNALGDHAYNDLVLAGILEAQKKAGFYTMLYAPIDMEEGILMLNLALDGINSAKKGECLAIIAGNEYEEAIRQWLQGKKLRDGFGDDVLLFETNGTDLPIHTFLINMYGASYIAGSIASLFSYQAAVLAANAQDLSIQRSITGFSEGFIDNGGTSVSTCYISDNHEGYSMQARAYELTDSLTETHRFIYPIAGGSNQGVYRYSRENPDKFYTAGMDVNLSAYSAHIVFSTVKHIDRAVAEYLTAWNEQKELPDLHTTYGIGSGHADIALVDEYQSSYKDLVEYYRPIVNEKEQIYEEKLP</sequence>
<dbReference type="Proteomes" id="UP000283341">
    <property type="component" value="Unassembled WGS sequence"/>
</dbReference>
<organism evidence="4 5">
    <name type="scientific">Bacteroides cellulosilyticus</name>
    <dbReference type="NCBI Taxonomy" id="246787"/>
    <lineage>
        <taxon>Bacteria</taxon>
        <taxon>Pseudomonadati</taxon>
        <taxon>Bacteroidota</taxon>
        <taxon>Bacteroidia</taxon>
        <taxon>Bacteroidales</taxon>
        <taxon>Bacteroidaceae</taxon>
        <taxon>Bacteroides</taxon>
    </lineage>
</organism>